<reference evidence="2 3" key="1">
    <citation type="submission" date="2020-08" db="EMBL/GenBank/DDBJ databases">
        <title>Sequencing the genomes of 1000 actinobacteria strains.</title>
        <authorList>
            <person name="Klenk H.-P."/>
        </authorList>
    </citation>
    <scope>NUCLEOTIDE SEQUENCE [LARGE SCALE GENOMIC DNA]</scope>
    <source>
        <strain evidence="2 3">DSM 12511</strain>
    </source>
</reference>
<dbReference type="EMBL" id="JACHML010000001">
    <property type="protein sequence ID" value="MBB6392606.1"/>
    <property type="molecule type" value="Genomic_DNA"/>
</dbReference>
<sequence length="87" mass="9178">MNRDSEARDVRTNPFGTAGVIVAAVAMLIGVFSFRAALVVGVVAVILSAIGWYWWRVYRVGRMPAAAGLVIGGAATVMSLFFALAGF</sequence>
<evidence type="ECO:0000256" key="1">
    <source>
        <dbReference type="SAM" id="Phobius"/>
    </source>
</evidence>
<name>A0A7X0FTA4_9MICO</name>
<feature type="transmembrane region" description="Helical" evidence="1">
    <location>
        <begin position="12"/>
        <end position="30"/>
    </location>
</feature>
<keyword evidence="1" id="KW-1133">Transmembrane helix</keyword>
<keyword evidence="1" id="KW-0472">Membrane</keyword>
<accession>A0A7X0FTA4</accession>
<gene>
    <name evidence="2" type="ORF">HD594_002919</name>
</gene>
<keyword evidence="3" id="KW-1185">Reference proteome</keyword>
<organism evidence="2 3">
    <name type="scientific">Microbacterium thalassium</name>
    <dbReference type="NCBI Taxonomy" id="362649"/>
    <lineage>
        <taxon>Bacteria</taxon>
        <taxon>Bacillati</taxon>
        <taxon>Actinomycetota</taxon>
        <taxon>Actinomycetes</taxon>
        <taxon>Micrococcales</taxon>
        <taxon>Microbacteriaceae</taxon>
        <taxon>Microbacterium</taxon>
    </lineage>
</organism>
<proteinExistence type="predicted"/>
<keyword evidence="1" id="KW-0812">Transmembrane</keyword>
<feature type="transmembrane region" description="Helical" evidence="1">
    <location>
        <begin position="67"/>
        <end position="85"/>
    </location>
</feature>
<dbReference type="AlphaFoldDB" id="A0A7X0FTA4"/>
<dbReference type="RefSeq" id="WP_184751654.1">
    <property type="nucleotide sequence ID" value="NZ_BAAAJR010000001.1"/>
</dbReference>
<protein>
    <submittedName>
        <fullName evidence="2">Uncharacterized protein</fullName>
    </submittedName>
</protein>
<evidence type="ECO:0000313" key="2">
    <source>
        <dbReference type="EMBL" id="MBB6392606.1"/>
    </source>
</evidence>
<dbReference type="Proteomes" id="UP000537775">
    <property type="component" value="Unassembled WGS sequence"/>
</dbReference>
<evidence type="ECO:0000313" key="3">
    <source>
        <dbReference type="Proteomes" id="UP000537775"/>
    </source>
</evidence>
<comment type="caution">
    <text evidence="2">The sequence shown here is derived from an EMBL/GenBank/DDBJ whole genome shotgun (WGS) entry which is preliminary data.</text>
</comment>
<feature type="transmembrane region" description="Helical" evidence="1">
    <location>
        <begin position="36"/>
        <end position="55"/>
    </location>
</feature>